<gene>
    <name evidence="1" type="ORF">SAMN02744040_01947</name>
</gene>
<evidence type="ECO:0000313" key="1">
    <source>
        <dbReference type="EMBL" id="SHH43049.1"/>
    </source>
</evidence>
<proteinExistence type="predicted"/>
<keyword evidence="2" id="KW-1185">Reference proteome</keyword>
<dbReference type="AlphaFoldDB" id="A0A1M5SWZ4"/>
<evidence type="ECO:0000313" key="2">
    <source>
        <dbReference type="Proteomes" id="UP000242520"/>
    </source>
</evidence>
<reference evidence="2" key="1">
    <citation type="submission" date="2016-11" db="EMBL/GenBank/DDBJ databases">
        <authorList>
            <person name="Varghese N."/>
            <person name="Submissions S."/>
        </authorList>
    </citation>
    <scope>NUCLEOTIDE SEQUENCE [LARGE SCALE GENOMIC DNA]</scope>
    <source>
        <strain evidence="2">DSM 15285</strain>
    </source>
</reference>
<dbReference type="EMBL" id="FQXH01000025">
    <property type="protein sequence ID" value="SHH43049.1"/>
    <property type="molecule type" value="Genomic_DNA"/>
</dbReference>
<protein>
    <submittedName>
        <fullName evidence="1">Uncharacterized protein</fullName>
    </submittedName>
</protein>
<dbReference type="RefSeq" id="WP_178137485.1">
    <property type="nucleotide sequence ID" value="NZ_FQXH01000025.1"/>
</dbReference>
<sequence>MKNKKLIIFALILTCFLVTFNHKFVENKNITNNMDFYFKKHMRKLLTTLKY</sequence>
<accession>A0A1M5SWZ4</accession>
<name>A0A1M5SWZ4_9FIRM</name>
<organism evidence="1 2">
    <name type="scientific">Tepidibacter thalassicus DSM 15285</name>
    <dbReference type="NCBI Taxonomy" id="1123350"/>
    <lineage>
        <taxon>Bacteria</taxon>
        <taxon>Bacillati</taxon>
        <taxon>Bacillota</taxon>
        <taxon>Clostridia</taxon>
        <taxon>Peptostreptococcales</taxon>
        <taxon>Peptostreptococcaceae</taxon>
        <taxon>Tepidibacter</taxon>
    </lineage>
</organism>
<dbReference type="Proteomes" id="UP000242520">
    <property type="component" value="Unassembled WGS sequence"/>
</dbReference>